<proteinExistence type="predicted"/>
<reference evidence="3" key="3">
    <citation type="journal article" date="2005" name="Nature">
        <title>The map-based sequence of the rice genome.</title>
        <authorList>
            <consortium name="International rice genome sequencing project (IRGSP)"/>
            <person name="Matsumoto T."/>
            <person name="Wu J."/>
            <person name="Kanamori H."/>
            <person name="Katayose Y."/>
            <person name="Fujisawa M."/>
            <person name="Namiki N."/>
            <person name="Mizuno H."/>
            <person name="Yamamoto K."/>
            <person name="Antonio B.A."/>
            <person name="Baba T."/>
            <person name="Sakata K."/>
            <person name="Nagamura Y."/>
            <person name="Aoki H."/>
            <person name="Arikawa K."/>
            <person name="Arita K."/>
            <person name="Bito T."/>
            <person name="Chiden Y."/>
            <person name="Fujitsuka N."/>
            <person name="Fukunaka R."/>
            <person name="Hamada M."/>
            <person name="Harada C."/>
            <person name="Hayashi A."/>
            <person name="Hijishita S."/>
            <person name="Honda M."/>
            <person name="Hosokawa S."/>
            <person name="Ichikawa Y."/>
            <person name="Idonuma A."/>
            <person name="Iijima M."/>
            <person name="Ikeda M."/>
            <person name="Ikeno M."/>
            <person name="Ito K."/>
            <person name="Ito S."/>
            <person name="Ito T."/>
            <person name="Ito Y."/>
            <person name="Ito Y."/>
            <person name="Iwabuchi A."/>
            <person name="Kamiya K."/>
            <person name="Karasawa W."/>
            <person name="Kurita K."/>
            <person name="Katagiri S."/>
            <person name="Kikuta A."/>
            <person name="Kobayashi H."/>
            <person name="Kobayashi N."/>
            <person name="Machita K."/>
            <person name="Maehara T."/>
            <person name="Masukawa M."/>
            <person name="Mizubayashi T."/>
            <person name="Mukai Y."/>
            <person name="Nagasaki H."/>
            <person name="Nagata Y."/>
            <person name="Naito S."/>
            <person name="Nakashima M."/>
            <person name="Nakama Y."/>
            <person name="Nakamichi Y."/>
            <person name="Nakamura M."/>
            <person name="Meguro A."/>
            <person name="Negishi M."/>
            <person name="Ohta I."/>
            <person name="Ohta T."/>
            <person name="Okamoto M."/>
            <person name="Ono N."/>
            <person name="Saji S."/>
            <person name="Sakaguchi M."/>
            <person name="Sakai K."/>
            <person name="Shibata M."/>
            <person name="Shimokawa T."/>
            <person name="Song J."/>
            <person name="Takazaki Y."/>
            <person name="Terasawa K."/>
            <person name="Tsugane M."/>
            <person name="Tsuji K."/>
            <person name="Ueda S."/>
            <person name="Waki K."/>
            <person name="Yamagata H."/>
            <person name="Yamamoto M."/>
            <person name="Yamamoto S."/>
            <person name="Yamane H."/>
            <person name="Yoshiki S."/>
            <person name="Yoshihara R."/>
            <person name="Yukawa K."/>
            <person name="Zhong H."/>
            <person name="Yano M."/>
            <person name="Yuan Q."/>
            <person name="Ouyang S."/>
            <person name="Liu J."/>
            <person name="Jones K.M."/>
            <person name="Gansberger K."/>
            <person name="Moffat K."/>
            <person name="Hill J."/>
            <person name="Bera J."/>
            <person name="Fadrosh D."/>
            <person name="Jin S."/>
            <person name="Johri S."/>
            <person name="Kim M."/>
            <person name="Overton L."/>
            <person name="Reardon M."/>
            <person name="Tsitrin T."/>
            <person name="Vuong H."/>
            <person name="Weaver B."/>
            <person name="Ciecko A."/>
            <person name="Tallon L."/>
            <person name="Jackson J."/>
            <person name="Pai G."/>
            <person name="Aken S.V."/>
            <person name="Utterback T."/>
            <person name="Reidmuller S."/>
            <person name="Feldblyum T."/>
            <person name="Hsiao J."/>
            <person name="Zismann V."/>
            <person name="Iobst S."/>
            <person name="de Vazeille A.R."/>
            <person name="Buell C.R."/>
            <person name="Ying K."/>
            <person name="Li Y."/>
            <person name="Lu T."/>
            <person name="Huang Y."/>
            <person name="Zhao Q."/>
            <person name="Feng Q."/>
            <person name="Zhang L."/>
            <person name="Zhu J."/>
            <person name="Weng Q."/>
            <person name="Mu J."/>
            <person name="Lu Y."/>
            <person name="Fan D."/>
            <person name="Liu Y."/>
            <person name="Guan J."/>
            <person name="Zhang Y."/>
            <person name="Yu S."/>
            <person name="Liu X."/>
            <person name="Zhang Y."/>
            <person name="Hong G."/>
            <person name="Han B."/>
            <person name="Choisne N."/>
            <person name="Demange N."/>
            <person name="Orjeda G."/>
            <person name="Samain S."/>
            <person name="Cattolico L."/>
            <person name="Pelletier E."/>
            <person name="Couloux A."/>
            <person name="Segurens B."/>
            <person name="Wincker P."/>
            <person name="D'Hont A."/>
            <person name="Scarpelli C."/>
            <person name="Weissenbach J."/>
            <person name="Salanoubat M."/>
            <person name="Quetier F."/>
            <person name="Yu Y."/>
            <person name="Kim H.R."/>
            <person name="Rambo T."/>
            <person name="Currie J."/>
            <person name="Collura K."/>
            <person name="Luo M."/>
            <person name="Yang T."/>
            <person name="Ammiraju J.S.S."/>
            <person name="Engler F."/>
            <person name="Soderlund C."/>
            <person name="Wing R.A."/>
            <person name="Palmer L.E."/>
            <person name="de la Bastide M."/>
            <person name="Spiegel L."/>
            <person name="Nascimento L."/>
            <person name="Zutavern T."/>
            <person name="O'Shaughnessy A."/>
            <person name="Dike S."/>
            <person name="Dedhia N."/>
            <person name="Preston R."/>
            <person name="Balija V."/>
            <person name="McCombie W.R."/>
            <person name="Chow T."/>
            <person name="Chen H."/>
            <person name="Chung M."/>
            <person name="Chen C."/>
            <person name="Shaw J."/>
            <person name="Wu H."/>
            <person name="Hsiao K."/>
            <person name="Chao Y."/>
            <person name="Chu M."/>
            <person name="Cheng C."/>
            <person name="Hour A."/>
            <person name="Lee P."/>
            <person name="Lin S."/>
            <person name="Lin Y."/>
            <person name="Liou J."/>
            <person name="Liu S."/>
            <person name="Hsing Y."/>
            <person name="Raghuvanshi S."/>
            <person name="Mohanty A."/>
            <person name="Bharti A.K."/>
            <person name="Gaur A."/>
            <person name="Gupta V."/>
            <person name="Kumar D."/>
            <person name="Ravi V."/>
            <person name="Vij S."/>
            <person name="Kapur A."/>
            <person name="Khurana P."/>
            <person name="Khurana P."/>
            <person name="Khurana J.P."/>
            <person name="Tyagi A.K."/>
            <person name="Gaikwad K."/>
            <person name="Singh A."/>
            <person name="Dalal V."/>
            <person name="Srivastava S."/>
            <person name="Dixit A."/>
            <person name="Pal A.K."/>
            <person name="Ghazi I.A."/>
            <person name="Yadav M."/>
            <person name="Pandit A."/>
            <person name="Bhargava A."/>
            <person name="Sureshbabu K."/>
            <person name="Batra K."/>
            <person name="Sharma T.R."/>
            <person name="Mohapatra T."/>
            <person name="Singh N.K."/>
            <person name="Messing J."/>
            <person name="Nelson A.B."/>
            <person name="Fuks G."/>
            <person name="Kavchok S."/>
            <person name="Keizer G."/>
            <person name="Linton E."/>
            <person name="Llaca V."/>
            <person name="Song R."/>
            <person name="Tanyolac B."/>
            <person name="Young S."/>
            <person name="Ho-Il K."/>
            <person name="Hahn J.H."/>
            <person name="Sangsakoo G."/>
            <person name="Vanavichit A."/>
            <person name="de Mattos Luiz.A.T."/>
            <person name="Zimmer P.D."/>
            <person name="Malone G."/>
            <person name="Dellagostin O."/>
            <person name="de Oliveira A.C."/>
            <person name="Bevan M."/>
            <person name="Bancroft I."/>
            <person name="Minx P."/>
            <person name="Cordum H."/>
            <person name="Wilson R."/>
            <person name="Cheng Z."/>
            <person name="Jin W."/>
            <person name="Jiang J."/>
            <person name="Leong S.A."/>
            <person name="Iwama H."/>
            <person name="Gojobori T."/>
            <person name="Itoh T."/>
            <person name="Niimura Y."/>
            <person name="Fujii Y."/>
            <person name="Habara T."/>
            <person name="Sakai H."/>
            <person name="Sato Y."/>
            <person name="Wilson G."/>
            <person name="Kumar K."/>
            <person name="McCouch S."/>
            <person name="Juretic N."/>
            <person name="Hoen D."/>
            <person name="Wright S."/>
            <person name="Bruskiewich R."/>
            <person name="Bureau T."/>
            <person name="Miyao A."/>
            <person name="Hirochika H."/>
            <person name="Nishikawa T."/>
            <person name="Kadowaki K."/>
            <person name="Sugiura M."/>
            <person name="Burr B."/>
            <person name="Sasaki T."/>
        </authorList>
    </citation>
    <scope>NUCLEOTIDE SEQUENCE [LARGE SCALE GENOMIC DNA]</scope>
    <source>
        <strain evidence="3">cv. Nipponbare</strain>
    </source>
</reference>
<evidence type="ECO:0000313" key="3">
    <source>
        <dbReference type="Proteomes" id="UP000000763"/>
    </source>
</evidence>
<evidence type="ECO:0000313" key="1">
    <source>
        <dbReference type="EMBL" id="BAC79718.1"/>
    </source>
</evidence>
<gene>
    <name evidence="1" type="primary">P0005E02.114</name>
    <name evidence="2" type="synonym">OJ1197_D06.107</name>
</gene>
<sequence>MQRLAFSVQIELLGNKWIASFRQIITVEEIHELVRLGSLIQDVNLSTIPDDISWKWNESGIYTRGNAQPPVGTSNWWTEIDRQGSEEQKLKTRGALLKTWWNIWLERNNRIFNSSVRSERDVAYIVKQEIDLRRSAFRPP</sequence>
<dbReference type="AlphaFoldDB" id="Q7XIF8"/>
<name>Q7XIF8_ORYSJ</name>
<evidence type="ECO:0000313" key="2">
    <source>
        <dbReference type="EMBL" id="BAD30448.1"/>
    </source>
</evidence>
<protein>
    <submittedName>
        <fullName evidence="1">Uncharacterized protein</fullName>
    </submittedName>
</protein>
<dbReference type="EMBL" id="AP004259">
    <property type="protein sequence ID" value="BAC79718.1"/>
    <property type="molecule type" value="Genomic_DNA"/>
</dbReference>
<dbReference type="Proteomes" id="UP000000763">
    <property type="component" value="Chromosome 7"/>
</dbReference>
<reference evidence="2" key="1">
    <citation type="submission" date="2001-08" db="EMBL/GenBank/DDBJ databases">
        <title>Oryza sativa nipponbare(GA3) genomic DNA, chromosome 7, BAC clone:OJ1197_D06.</title>
        <authorList>
            <person name="Sasaki T."/>
            <person name="Matsumoto T."/>
            <person name="Yamamoto K."/>
        </authorList>
    </citation>
    <scope>NUCLEOTIDE SEQUENCE</scope>
</reference>
<accession>Q7XIF8</accession>
<dbReference type="EMBL" id="AP004006">
    <property type="protein sequence ID" value="BAD30448.1"/>
    <property type="molecule type" value="Genomic_DNA"/>
</dbReference>
<organism evidence="1 3">
    <name type="scientific">Oryza sativa subsp. japonica</name>
    <name type="common">Rice</name>
    <dbReference type="NCBI Taxonomy" id="39947"/>
    <lineage>
        <taxon>Eukaryota</taxon>
        <taxon>Viridiplantae</taxon>
        <taxon>Streptophyta</taxon>
        <taxon>Embryophyta</taxon>
        <taxon>Tracheophyta</taxon>
        <taxon>Spermatophyta</taxon>
        <taxon>Magnoliopsida</taxon>
        <taxon>Liliopsida</taxon>
        <taxon>Poales</taxon>
        <taxon>Poaceae</taxon>
        <taxon>BOP clade</taxon>
        <taxon>Oryzoideae</taxon>
        <taxon>Oryzeae</taxon>
        <taxon>Oryzinae</taxon>
        <taxon>Oryza</taxon>
        <taxon>Oryza sativa</taxon>
    </lineage>
</organism>
<reference evidence="3" key="4">
    <citation type="journal article" date="2008" name="Nucleic Acids Res.">
        <title>The rice annotation project database (RAP-DB): 2008 update.</title>
        <authorList>
            <consortium name="The rice annotation project (RAP)"/>
        </authorList>
    </citation>
    <scope>GENOME REANNOTATION</scope>
    <source>
        <strain evidence="3">cv. Nipponbare</strain>
    </source>
</reference>
<reference evidence="1" key="2">
    <citation type="submission" date="2001-10" db="EMBL/GenBank/DDBJ databases">
        <title>Oryza sativa nipponbare(GA3) genomic DNA, chromosome 7, PAC clone:P0005E02.</title>
        <authorList>
            <person name="Sasaki T."/>
            <person name="Matsumoto T."/>
            <person name="Yamamoto K."/>
        </authorList>
    </citation>
    <scope>NUCLEOTIDE SEQUENCE</scope>
</reference>